<proteinExistence type="predicted"/>
<reference evidence="2" key="1">
    <citation type="submission" date="2020-07" db="EMBL/GenBank/DDBJ databases">
        <title>Huge and variable diversity of episymbiotic CPR bacteria and DPANN archaea in groundwater ecosystems.</title>
        <authorList>
            <person name="He C.Y."/>
            <person name="Keren R."/>
            <person name="Whittaker M."/>
            <person name="Farag I.F."/>
            <person name="Doudna J."/>
            <person name="Cate J.H.D."/>
            <person name="Banfield J.F."/>
        </authorList>
    </citation>
    <scope>NUCLEOTIDE SEQUENCE</scope>
    <source>
        <strain evidence="2">NC_groundwater_763_Ag_S-0.2um_68_21</strain>
    </source>
</reference>
<protein>
    <submittedName>
        <fullName evidence="2">Uncharacterized protein</fullName>
    </submittedName>
</protein>
<keyword evidence="1" id="KW-0812">Transmembrane</keyword>
<dbReference type="AlphaFoldDB" id="A0A932HYL5"/>
<comment type="caution">
    <text evidence="2">The sequence shown here is derived from an EMBL/GenBank/DDBJ whole genome shotgun (WGS) entry which is preliminary data.</text>
</comment>
<feature type="transmembrane region" description="Helical" evidence="1">
    <location>
        <begin position="9"/>
        <end position="29"/>
    </location>
</feature>
<dbReference type="Proteomes" id="UP000782312">
    <property type="component" value="Unassembled WGS sequence"/>
</dbReference>
<gene>
    <name evidence="2" type="ORF">HYZ11_01330</name>
</gene>
<sequence>MTRHTYHQFTAAIFAIIALLHLFRVFYGWPAVVGAWTTPMWVSWAALLISGYLAWAGFRLSRA</sequence>
<dbReference type="EMBL" id="JACPUR010000001">
    <property type="protein sequence ID" value="MBI3126231.1"/>
    <property type="molecule type" value="Genomic_DNA"/>
</dbReference>
<organism evidence="2 3">
    <name type="scientific">Tectimicrobiota bacterium</name>
    <dbReference type="NCBI Taxonomy" id="2528274"/>
    <lineage>
        <taxon>Bacteria</taxon>
        <taxon>Pseudomonadati</taxon>
        <taxon>Nitrospinota/Tectimicrobiota group</taxon>
        <taxon>Candidatus Tectimicrobiota</taxon>
    </lineage>
</organism>
<evidence type="ECO:0000313" key="3">
    <source>
        <dbReference type="Proteomes" id="UP000782312"/>
    </source>
</evidence>
<accession>A0A932HYL5</accession>
<evidence type="ECO:0000313" key="2">
    <source>
        <dbReference type="EMBL" id="MBI3126231.1"/>
    </source>
</evidence>
<keyword evidence="1" id="KW-0472">Membrane</keyword>
<name>A0A932HYL5_UNCTE</name>
<keyword evidence="1" id="KW-1133">Transmembrane helix</keyword>
<evidence type="ECO:0000256" key="1">
    <source>
        <dbReference type="SAM" id="Phobius"/>
    </source>
</evidence>
<feature type="transmembrane region" description="Helical" evidence="1">
    <location>
        <begin position="41"/>
        <end position="58"/>
    </location>
</feature>